<protein>
    <submittedName>
        <fullName evidence="2 3">Uncharacterized protein</fullName>
    </submittedName>
</protein>
<dbReference type="HOGENOM" id="CLU_077765_1_0_1"/>
<evidence type="ECO:0000313" key="3">
    <source>
        <dbReference type="EnsemblMetazoa" id="CPIJ000490-PA"/>
    </source>
</evidence>
<keyword evidence="1" id="KW-0732">Signal</keyword>
<name>B0W0C6_CULQU</name>
<keyword evidence="4" id="KW-1185">Reference proteome</keyword>
<evidence type="ECO:0000313" key="2">
    <source>
        <dbReference type="EMBL" id="EDS39665.1"/>
    </source>
</evidence>
<dbReference type="EMBL" id="DS231817">
    <property type="protein sequence ID" value="EDS39665.1"/>
    <property type="molecule type" value="Genomic_DNA"/>
</dbReference>
<dbReference type="Proteomes" id="UP000002320">
    <property type="component" value="Unassembled WGS sequence"/>
</dbReference>
<dbReference type="EnsemblMetazoa" id="CPIJ000490-RA">
    <property type="protein sequence ID" value="CPIJ000490-PA"/>
    <property type="gene ID" value="CPIJ000490"/>
</dbReference>
<dbReference type="AlphaFoldDB" id="B0W0C6"/>
<feature type="chain" id="PRO_5014566409" evidence="1">
    <location>
        <begin position="17"/>
        <end position="234"/>
    </location>
</feature>
<reference evidence="3" key="2">
    <citation type="submission" date="2020-05" db="UniProtKB">
        <authorList>
            <consortium name="EnsemblMetazoa"/>
        </authorList>
    </citation>
    <scope>IDENTIFICATION</scope>
    <source>
        <strain evidence="3">JHB</strain>
    </source>
</reference>
<sequence length="234" mass="25827">MKTIIVLLIALGVAAAARDESLKVVTSLRALQPAYRDLNVFVVDAVANSKRSVSDIIFEFHTQVADSKEQYLRSAIQDETKILQKIGSSSMSDESCLSLLRTKVNLDVLLAGIKFSTCIVEIDDQLNEQIAKVYGELDGSSGSPTKNSIYQAFRGLNIFQDPQAIDIKLQEKLEELKKLPTELTDTFQGYVKDFRSQLVPIVAKYKGCLKANDDLLSEAFGITSKQLSVLCEGK</sequence>
<dbReference type="OrthoDB" id="7733590at2759"/>
<dbReference type="KEGG" id="cqu:CpipJ_CPIJ000490"/>
<accession>B0W0C6</accession>
<dbReference type="eggNOG" id="ENOG502T83G">
    <property type="taxonomic scope" value="Eukaryota"/>
</dbReference>
<proteinExistence type="predicted"/>
<dbReference type="InParanoid" id="B0W0C6"/>
<dbReference type="VEuPathDB" id="VectorBase:CPIJ000490"/>
<reference evidence="2" key="1">
    <citation type="submission" date="2007-03" db="EMBL/GenBank/DDBJ databases">
        <title>Annotation of Culex pipiens quinquefasciatus.</title>
        <authorList>
            <consortium name="The Broad Institute Genome Sequencing Platform"/>
            <person name="Atkinson P.W."/>
            <person name="Hemingway J."/>
            <person name="Christensen B.M."/>
            <person name="Higgs S."/>
            <person name="Kodira C."/>
            <person name="Hannick L."/>
            <person name="Megy K."/>
            <person name="O'Leary S."/>
            <person name="Pearson M."/>
            <person name="Haas B.J."/>
            <person name="Mauceli E."/>
            <person name="Wortman J.R."/>
            <person name="Lee N.H."/>
            <person name="Guigo R."/>
            <person name="Stanke M."/>
            <person name="Alvarado L."/>
            <person name="Amedeo P."/>
            <person name="Antoine C.H."/>
            <person name="Arensburger P."/>
            <person name="Bidwell S.L."/>
            <person name="Crawford M."/>
            <person name="Camaro F."/>
            <person name="Devon K."/>
            <person name="Engels R."/>
            <person name="Hammond M."/>
            <person name="Howarth C."/>
            <person name="Koehrsen M."/>
            <person name="Lawson D."/>
            <person name="Montgomery P."/>
            <person name="Nene V."/>
            <person name="Nusbaum C."/>
            <person name="Puiu D."/>
            <person name="Romero-Severson J."/>
            <person name="Severson D.W."/>
            <person name="Shumway M."/>
            <person name="Sisk P."/>
            <person name="Stolte C."/>
            <person name="Zeng Q."/>
            <person name="Eisenstadt E."/>
            <person name="Fraser-Liggett C."/>
            <person name="Strausberg R."/>
            <person name="Galagan J."/>
            <person name="Birren B."/>
            <person name="Collins F.H."/>
        </authorList>
    </citation>
    <scope>NUCLEOTIDE SEQUENCE [LARGE SCALE GENOMIC DNA]</scope>
    <source>
        <strain evidence="2">JHB</strain>
    </source>
</reference>
<organism>
    <name type="scientific">Culex quinquefasciatus</name>
    <name type="common">Southern house mosquito</name>
    <name type="synonym">Culex pungens</name>
    <dbReference type="NCBI Taxonomy" id="7176"/>
    <lineage>
        <taxon>Eukaryota</taxon>
        <taxon>Metazoa</taxon>
        <taxon>Ecdysozoa</taxon>
        <taxon>Arthropoda</taxon>
        <taxon>Hexapoda</taxon>
        <taxon>Insecta</taxon>
        <taxon>Pterygota</taxon>
        <taxon>Neoptera</taxon>
        <taxon>Endopterygota</taxon>
        <taxon>Diptera</taxon>
        <taxon>Nematocera</taxon>
        <taxon>Culicoidea</taxon>
        <taxon>Culicidae</taxon>
        <taxon>Culicinae</taxon>
        <taxon>Culicini</taxon>
        <taxon>Culex</taxon>
        <taxon>Culex</taxon>
    </lineage>
</organism>
<gene>
    <name evidence="3" type="primary">6031347</name>
    <name evidence="2" type="ORF">CpipJ_CPIJ000490</name>
</gene>
<evidence type="ECO:0000313" key="4">
    <source>
        <dbReference type="Proteomes" id="UP000002320"/>
    </source>
</evidence>
<feature type="signal peptide" evidence="1">
    <location>
        <begin position="1"/>
        <end position="16"/>
    </location>
</feature>
<dbReference type="VEuPathDB" id="VectorBase:CQUJHB005230"/>
<evidence type="ECO:0000256" key="1">
    <source>
        <dbReference type="SAM" id="SignalP"/>
    </source>
</evidence>